<dbReference type="GO" id="GO:0003714">
    <property type="term" value="F:transcription corepressor activity"/>
    <property type="evidence" value="ECO:0007669"/>
    <property type="project" value="TreeGrafter"/>
</dbReference>
<feature type="compositionally biased region" description="Low complexity" evidence="3">
    <location>
        <begin position="367"/>
        <end position="381"/>
    </location>
</feature>
<dbReference type="GO" id="GO:0005737">
    <property type="term" value="C:cytoplasm"/>
    <property type="evidence" value="ECO:0007669"/>
    <property type="project" value="TreeGrafter"/>
</dbReference>
<sequence length="550" mass="58042">MHIEIQVALNFVISYLYNKLPRRRVNIFGEELEKALKDKFQGHWYPEKPFKGSAFRCLKTGDPIDAVLERAARESGVPISDILENLPNELSVWVDPGEVSYRIGEKGAVKILYSENSDNQEDNSSADGEVNKTFNPEAQCFRPIDAVNTSMNSLSLSPKTSPMAGSSPLSATSNSPTYKGSPNPATAAGVNSVPFMQRSQAPLTFTTATFAQTKFGSTKLKTNSKRSNNTSYRMSPTEFSNYIKQRAMQQQQIHHGHGHSPNGAGGPAQPGNHFGPIGPVSPARSLSPNPLSLGLGQNGGGDPFYFPSMAMGMYPQFNNHHRNLFDATHFHGAESNGLFAPTNNGVGHGKFNNYLEPHGFYNMSGNHHMPQQHQQQHQQPQSPIAMNGGGGGVIGNGVIGGPGHHAVGNMKNSNENITNSGKDVAGGNVNTAVNTNNSNNNNNNNNAANITVTVTNGSTNDSTAVSPVPPPSAVVAANAERQNAANAVAAVAVAAATATATATNSSSTPQDSSAAAAATSNAAANSKLIDGLNSFYSNATGSYQQLLVAN</sequence>
<dbReference type="Proteomes" id="UP000095300">
    <property type="component" value="Unassembled WGS sequence"/>
</dbReference>
<dbReference type="InterPro" id="IPR015676">
    <property type="entry name" value="Tob1/2"/>
</dbReference>
<organism evidence="5 6">
    <name type="scientific">Stomoxys calcitrans</name>
    <name type="common">Stable fly</name>
    <name type="synonym">Conops calcitrans</name>
    <dbReference type="NCBI Taxonomy" id="35570"/>
    <lineage>
        <taxon>Eukaryota</taxon>
        <taxon>Metazoa</taxon>
        <taxon>Ecdysozoa</taxon>
        <taxon>Arthropoda</taxon>
        <taxon>Hexapoda</taxon>
        <taxon>Insecta</taxon>
        <taxon>Pterygota</taxon>
        <taxon>Neoptera</taxon>
        <taxon>Endopterygota</taxon>
        <taxon>Diptera</taxon>
        <taxon>Brachycera</taxon>
        <taxon>Muscomorpha</taxon>
        <taxon>Muscoidea</taxon>
        <taxon>Muscidae</taxon>
        <taxon>Stomoxys</taxon>
    </lineage>
</organism>
<dbReference type="FunFam" id="3.90.640.90:FF:000001">
    <property type="entry name" value="TOB1 isoform 1"/>
    <property type="match status" value="1"/>
</dbReference>
<dbReference type="EnsemblMetazoa" id="SCAU013841-RB">
    <property type="protein sequence ID" value="SCAU013841-PB"/>
    <property type="gene ID" value="SCAU013841"/>
</dbReference>
<dbReference type="AlphaFoldDB" id="A0A1I8Q4F2"/>
<feature type="compositionally biased region" description="Low complexity" evidence="3">
    <location>
        <begin position="249"/>
        <end position="262"/>
    </location>
</feature>
<comment type="similarity">
    <text evidence="1">Belongs to the BTG family.</text>
</comment>
<protein>
    <recommendedName>
        <fullName evidence="4">Anti-proliferative protein domain-containing protein</fullName>
    </recommendedName>
</protein>
<proteinExistence type="inferred from homology"/>
<dbReference type="GO" id="GO:0005634">
    <property type="term" value="C:nucleus"/>
    <property type="evidence" value="ECO:0007669"/>
    <property type="project" value="TreeGrafter"/>
</dbReference>
<feature type="region of interest" description="Disordered" evidence="3">
    <location>
        <begin position="246"/>
        <end position="295"/>
    </location>
</feature>
<dbReference type="EnsemblMetazoa" id="SCAU013841-RC">
    <property type="protein sequence ID" value="SCAU013841-PC"/>
    <property type="gene ID" value="SCAU013841"/>
</dbReference>
<dbReference type="KEGG" id="scac:106090138"/>
<reference evidence="6" key="1">
    <citation type="submission" date="2015-05" db="EMBL/GenBank/DDBJ databases">
        <authorList>
            <person name="Wilson R.K."/>
            <person name="Warren W.C."/>
            <person name="Olafson P."/>
        </authorList>
    </citation>
    <scope>NUCLEOTIDE SEQUENCE [LARGE SCALE GENOMIC DNA]</scope>
    <source>
        <strain evidence="6">USDA</strain>
    </source>
</reference>
<dbReference type="Gene3D" id="3.90.640.90">
    <property type="entry name" value="Anti-proliferative protein, N-terminal domain"/>
    <property type="match status" value="1"/>
</dbReference>
<dbReference type="SMART" id="SM00099">
    <property type="entry name" value="btg1"/>
    <property type="match status" value="1"/>
</dbReference>
<evidence type="ECO:0000256" key="1">
    <source>
        <dbReference type="ARBA" id="ARBA00007989"/>
    </source>
</evidence>
<dbReference type="OrthoDB" id="19928at2759"/>
<gene>
    <name evidence="5" type="primary">106090138</name>
</gene>
<evidence type="ECO:0000256" key="2">
    <source>
        <dbReference type="ARBA" id="ARBA00022553"/>
    </source>
</evidence>
<dbReference type="PANTHER" id="PTHR17537:SF5">
    <property type="entry name" value="TRANSDUCER OF ERBB2, ISOFORM A"/>
    <property type="match status" value="1"/>
</dbReference>
<dbReference type="PANTHER" id="PTHR17537">
    <property type="entry name" value="TRANSDUCER OF ERBB2 TOB"/>
    <property type="match status" value="1"/>
</dbReference>
<keyword evidence="2" id="KW-0597">Phosphoprotein</keyword>
<reference evidence="5" key="2">
    <citation type="submission" date="2020-05" db="UniProtKB">
        <authorList>
            <consortium name="EnsemblMetazoa"/>
        </authorList>
    </citation>
    <scope>IDENTIFICATION</scope>
    <source>
        <strain evidence="5">USDA</strain>
    </source>
</reference>
<accession>A0A1I8Q4F2</accession>
<evidence type="ECO:0000256" key="3">
    <source>
        <dbReference type="SAM" id="MobiDB-lite"/>
    </source>
</evidence>
<feature type="region of interest" description="Disordered" evidence="3">
    <location>
        <begin position="152"/>
        <end position="185"/>
    </location>
</feature>
<dbReference type="InterPro" id="IPR002087">
    <property type="entry name" value="Anti_prolifrtn"/>
</dbReference>
<evidence type="ECO:0000313" key="6">
    <source>
        <dbReference type="Proteomes" id="UP000095300"/>
    </source>
</evidence>
<evidence type="ECO:0000259" key="4">
    <source>
        <dbReference type="PROSITE" id="PS01203"/>
    </source>
</evidence>
<feature type="region of interest" description="Disordered" evidence="3">
    <location>
        <begin position="367"/>
        <end position="395"/>
    </location>
</feature>
<dbReference type="VEuPathDB" id="VectorBase:SCAU013841"/>
<dbReference type="PRINTS" id="PR00310">
    <property type="entry name" value="ANTIPRLFBTG1"/>
</dbReference>
<feature type="region of interest" description="Disordered" evidence="3">
    <location>
        <begin position="115"/>
        <end position="135"/>
    </location>
</feature>
<dbReference type="EnsemblMetazoa" id="SCAU013841-RA">
    <property type="protein sequence ID" value="SCAU013841-PA"/>
    <property type="gene ID" value="SCAU013841"/>
</dbReference>
<keyword evidence="6" id="KW-1185">Reference proteome</keyword>
<feature type="compositionally biased region" description="Low complexity" evidence="3">
    <location>
        <begin position="285"/>
        <end position="295"/>
    </location>
</feature>
<feature type="domain" description="Anti-proliferative protein" evidence="4">
    <location>
        <begin position="86"/>
        <end position="105"/>
    </location>
</feature>
<dbReference type="Pfam" id="PF07742">
    <property type="entry name" value="BTG"/>
    <property type="match status" value="1"/>
</dbReference>
<dbReference type="EnsemblMetazoa" id="SCAU013841-RD">
    <property type="protein sequence ID" value="SCAU013841-PD"/>
    <property type="gene ID" value="SCAU013841"/>
</dbReference>
<feature type="compositionally biased region" description="Low complexity" evidence="3">
    <location>
        <begin position="115"/>
        <end position="125"/>
    </location>
</feature>
<evidence type="ECO:0000313" key="5">
    <source>
        <dbReference type="EnsemblMetazoa" id="SCAU013841-PC"/>
    </source>
</evidence>
<feature type="compositionally biased region" description="Polar residues" evidence="3">
    <location>
        <begin position="152"/>
        <end position="184"/>
    </location>
</feature>
<dbReference type="STRING" id="35570.A0A1I8Q4F2"/>
<dbReference type="PROSITE" id="PS01203">
    <property type="entry name" value="BTG_2"/>
    <property type="match status" value="1"/>
</dbReference>
<dbReference type="SUPFAM" id="SSF160696">
    <property type="entry name" value="BTG domain-like"/>
    <property type="match status" value="1"/>
</dbReference>
<name>A0A1I8Q4F2_STOCA</name>
<dbReference type="InterPro" id="IPR036054">
    <property type="entry name" value="BTG-like_sf"/>
</dbReference>